<accession>A0ABR0MNS0</accession>
<dbReference type="Proteomes" id="UP001358586">
    <property type="component" value="Chromosome 12"/>
</dbReference>
<dbReference type="InterPro" id="IPR019734">
    <property type="entry name" value="TPR_rpt"/>
</dbReference>
<evidence type="ECO:0000313" key="1">
    <source>
        <dbReference type="EMBL" id="KAK5775570.1"/>
    </source>
</evidence>
<dbReference type="EMBL" id="JARKNE010000012">
    <property type="protein sequence ID" value="KAK5775570.1"/>
    <property type="molecule type" value="Genomic_DNA"/>
</dbReference>
<dbReference type="InterPro" id="IPR044517">
    <property type="entry name" value="PHOX1-4"/>
</dbReference>
<name>A0ABR0MNS0_GOSAR</name>
<comment type="caution">
    <text evidence="1">The sequence shown here is derived from an EMBL/GenBank/DDBJ whole genome shotgun (WGS) entry which is preliminary data.</text>
</comment>
<sequence>MPQELKEEGNSLFQKCDHKGVMLKHEKALNLLPMNHTDAAYLRSNMVACYMQMGLGEHPRAIAECTLALGVSPRDSKALLKRARCYEALNRLDLAFRDVYNVLTIEPNNLTTLELQDSVKMAMDEMSVTVNENDIESFDYELSGESSQLLKVVKRS</sequence>
<organism evidence="1 2">
    <name type="scientific">Gossypium arboreum</name>
    <name type="common">Tree cotton</name>
    <name type="synonym">Gossypium nanking</name>
    <dbReference type="NCBI Taxonomy" id="29729"/>
    <lineage>
        <taxon>Eukaryota</taxon>
        <taxon>Viridiplantae</taxon>
        <taxon>Streptophyta</taxon>
        <taxon>Embryophyta</taxon>
        <taxon>Tracheophyta</taxon>
        <taxon>Spermatophyta</taxon>
        <taxon>Magnoliopsida</taxon>
        <taxon>eudicotyledons</taxon>
        <taxon>Gunneridae</taxon>
        <taxon>Pentapetalae</taxon>
        <taxon>rosids</taxon>
        <taxon>malvids</taxon>
        <taxon>Malvales</taxon>
        <taxon>Malvaceae</taxon>
        <taxon>Malvoideae</taxon>
        <taxon>Gossypium</taxon>
    </lineage>
</organism>
<dbReference type="SUPFAM" id="SSF48452">
    <property type="entry name" value="TPR-like"/>
    <property type="match status" value="1"/>
</dbReference>
<dbReference type="InterPro" id="IPR011990">
    <property type="entry name" value="TPR-like_helical_dom_sf"/>
</dbReference>
<evidence type="ECO:0000313" key="2">
    <source>
        <dbReference type="Proteomes" id="UP001358586"/>
    </source>
</evidence>
<gene>
    <name evidence="1" type="ORF">PVK06_043471</name>
</gene>
<dbReference type="PANTHER" id="PTHR46183">
    <property type="entry name" value="PROTEIN CLMP1"/>
    <property type="match status" value="1"/>
</dbReference>
<dbReference type="Gene3D" id="1.25.40.10">
    <property type="entry name" value="Tetratricopeptide repeat domain"/>
    <property type="match status" value="1"/>
</dbReference>
<proteinExistence type="predicted"/>
<dbReference type="SMART" id="SM00028">
    <property type="entry name" value="TPR"/>
    <property type="match status" value="2"/>
</dbReference>
<reference evidence="1 2" key="1">
    <citation type="submission" date="2023-03" db="EMBL/GenBank/DDBJ databases">
        <title>WGS of Gossypium arboreum.</title>
        <authorList>
            <person name="Yu D."/>
        </authorList>
    </citation>
    <scope>NUCLEOTIDE SEQUENCE [LARGE SCALE GENOMIC DNA]</scope>
    <source>
        <tissue evidence="1">Leaf</tissue>
    </source>
</reference>
<protein>
    <submittedName>
        <fullName evidence="1">Uncharacterized protein</fullName>
    </submittedName>
</protein>
<dbReference type="PANTHER" id="PTHR46183:SF4">
    <property type="entry name" value="PROTEIN PHOX4"/>
    <property type="match status" value="1"/>
</dbReference>
<keyword evidence="2" id="KW-1185">Reference proteome</keyword>